<keyword evidence="2" id="KW-1185">Reference proteome</keyword>
<gene>
    <name evidence="1" type="ORF">CJ205_07005</name>
</gene>
<dbReference type="InterPro" id="IPR007710">
    <property type="entry name" value="Nucleoside_deoxyribTrfase"/>
</dbReference>
<reference evidence="1 2" key="1">
    <citation type="submission" date="2017-09" db="EMBL/GenBank/DDBJ databases">
        <title>Bacterial strain isolated from the female urinary microbiota.</title>
        <authorList>
            <person name="Thomas-White K."/>
            <person name="Kumar N."/>
            <person name="Forster S."/>
            <person name="Putonti C."/>
            <person name="Lawley T."/>
            <person name="Wolfe A.J."/>
        </authorList>
    </citation>
    <scope>NUCLEOTIDE SEQUENCE [LARGE SCALE GENOMIC DNA]</scope>
    <source>
        <strain evidence="1 2">UMB0852</strain>
    </source>
</reference>
<dbReference type="InterPro" id="IPR051239">
    <property type="entry name" value="2'-dNMP_N-hydrolase"/>
</dbReference>
<evidence type="ECO:0000313" key="2">
    <source>
        <dbReference type="Proteomes" id="UP000235682"/>
    </source>
</evidence>
<dbReference type="Proteomes" id="UP000235682">
    <property type="component" value="Unassembled WGS sequence"/>
</dbReference>
<evidence type="ECO:0000313" key="1">
    <source>
        <dbReference type="EMBL" id="PMC57942.1"/>
    </source>
</evidence>
<dbReference type="OrthoDB" id="1691394at2"/>
<keyword evidence="1" id="KW-0808">Transferase</keyword>
<proteinExistence type="predicted"/>
<name>A0A2N6SLK3_9LACT</name>
<dbReference type="PANTHER" id="PTHR15364:SF0">
    <property type="entry name" value="2'-DEOXYNUCLEOSIDE 5'-PHOSPHATE N-HYDROLASE 1"/>
    <property type="match status" value="1"/>
</dbReference>
<organism evidence="1 2">
    <name type="scientific">Dolosicoccus paucivorans</name>
    <dbReference type="NCBI Taxonomy" id="84521"/>
    <lineage>
        <taxon>Bacteria</taxon>
        <taxon>Bacillati</taxon>
        <taxon>Bacillota</taxon>
        <taxon>Bacilli</taxon>
        <taxon>Lactobacillales</taxon>
        <taxon>Aerococcaceae</taxon>
        <taxon>Dolosicoccus</taxon>
    </lineage>
</organism>
<sequence length="163" mass="18420">MTMKKIYFGGPLFSESELNYNAQLVQKIRERFKGQVDVYLPQENEAINDKSGYASSIDIFEGDVAYLDESDLLIALLDGPVVDPGLAAEIGYYYHLDRPILALYSDMRQGHFNNQQKIDALEETAESQFSYINLFVVGAVKKRGQIVKTSDQLLDAIDQWLNA</sequence>
<dbReference type="Pfam" id="PF05014">
    <property type="entry name" value="Nuc_deoxyrib_tr"/>
    <property type="match status" value="1"/>
</dbReference>
<dbReference type="Gene3D" id="3.40.50.450">
    <property type="match status" value="1"/>
</dbReference>
<dbReference type="AlphaFoldDB" id="A0A2N6SLK3"/>
<comment type="caution">
    <text evidence="1">The sequence shown here is derived from an EMBL/GenBank/DDBJ whole genome shotgun (WGS) entry which is preliminary data.</text>
</comment>
<dbReference type="SUPFAM" id="SSF52309">
    <property type="entry name" value="N-(deoxy)ribosyltransferase-like"/>
    <property type="match status" value="1"/>
</dbReference>
<dbReference type="EMBL" id="PNHE01000034">
    <property type="protein sequence ID" value="PMC57942.1"/>
    <property type="molecule type" value="Genomic_DNA"/>
</dbReference>
<dbReference type="GO" id="GO:0070694">
    <property type="term" value="F:5-hydroxymethyl-dUMP N-hydrolase activity"/>
    <property type="evidence" value="ECO:0007669"/>
    <property type="project" value="TreeGrafter"/>
</dbReference>
<dbReference type="GO" id="GO:0016740">
    <property type="term" value="F:transferase activity"/>
    <property type="evidence" value="ECO:0007669"/>
    <property type="project" value="UniProtKB-KW"/>
</dbReference>
<dbReference type="PANTHER" id="PTHR15364">
    <property type="entry name" value="2'-DEOXYNUCLEOSIDE 5'-PHOSPHATE N-HYDROLASE 1"/>
    <property type="match status" value="1"/>
</dbReference>
<dbReference type="GO" id="GO:0009159">
    <property type="term" value="P:deoxyribonucleoside monophosphate catabolic process"/>
    <property type="evidence" value="ECO:0007669"/>
    <property type="project" value="TreeGrafter"/>
</dbReference>
<dbReference type="STRING" id="84521.SAMN04487994_10193"/>
<accession>A0A2N6SLK3</accession>
<protein>
    <submittedName>
        <fullName evidence="1">Nucleoside 2-deoxyribosyltransferase</fullName>
    </submittedName>
</protein>